<keyword evidence="3" id="KW-1185">Reference proteome</keyword>
<organism evidence="2 3">
    <name type="scientific">Trifolium medium</name>
    <dbReference type="NCBI Taxonomy" id="97028"/>
    <lineage>
        <taxon>Eukaryota</taxon>
        <taxon>Viridiplantae</taxon>
        <taxon>Streptophyta</taxon>
        <taxon>Embryophyta</taxon>
        <taxon>Tracheophyta</taxon>
        <taxon>Spermatophyta</taxon>
        <taxon>Magnoliopsida</taxon>
        <taxon>eudicotyledons</taxon>
        <taxon>Gunneridae</taxon>
        <taxon>Pentapetalae</taxon>
        <taxon>rosids</taxon>
        <taxon>fabids</taxon>
        <taxon>Fabales</taxon>
        <taxon>Fabaceae</taxon>
        <taxon>Papilionoideae</taxon>
        <taxon>50 kb inversion clade</taxon>
        <taxon>NPAAA clade</taxon>
        <taxon>Hologalegina</taxon>
        <taxon>IRL clade</taxon>
        <taxon>Trifolieae</taxon>
        <taxon>Trifolium</taxon>
    </lineage>
</organism>
<name>A0A392T4H7_9FABA</name>
<dbReference type="AlphaFoldDB" id="A0A392T4H7"/>
<dbReference type="Proteomes" id="UP000265520">
    <property type="component" value="Unassembled WGS sequence"/>
</dbReference>
<reference evidence="2 3" key="1">
    <citation type="journal article" date="2018" name="Front. Plant Sci.">
        <title>Red Clover (Trifolium pratense) and Zigzag Clover (T. medium) - A Picture of Genomic Similarities and Differences.</title>
        <authorList>
            <person name="Dluhosova J."/>
            <person name="Istvanek J."/>
            <person name="Nedelnik J."/>
            <person name="Repkova J."/>
        </authorList>
    </citation>
    <scope>NUCLEOTIDE SEQUENCE [LARGE SCALE GENOMIC DNA]</scope>
    <source>
        <strain evidence="3">cv. 10/8</strain>
        <tissue evidence="2">Leaf</tissue>
    </source>
</reference>
<keyword evidence="1" id="KW-1133">Transmembrane helix</keyword>
<evidence type="ECO:0000256" key="1">
    <source>
        <dbReference type="SAM" id="Phobius"/>
    </source>
</evidence>
<keyword evidence="1" id="KW-0812">Transmembrane</keyword>
<comment type="caution">
    <text evidence="2">The sequence shown here is derived from an EMBL/GenBank/DDBJ whole genome shotgun (WGS) entry which is preliminary data.</text>
</comment>
<sequence>MVRSPVALWAVIGPIPLPSTILALMTWTTRSPSTETSQTIHPFVSHILNFLTLLHQHLKLSNSQG</sequence>
<evidence type="ECO:0000313" key="2">
    <source>
        <dbReference type="EMBL" id="MCI55988.1"/>
    </source>
</evidence>
<dbReference type="EMBL" id="LXQA010505056">
    <property type="protein sequence ID" value="MCI55988.1"/>
    <property type="molecule type" value="Genomic_DNA"/>
</dbReference>
<feature type="non-terminal residue" evidence="2">
    <location>
        <position position="65"/>
    </location>
</feature>
<feature type="transmembrane region" description="Helical" evidence="1">
    <location>
        <begin position="6"/>
        <end position="27"/>
    </location>
</feature>
<keyword evidence="1" id="KW-0472">Membrane</keyword>
<accession>A0A392T4H7</accession>
<protein>
    <submittedName>
        <fullName evidence="2">Uncharacterized protein</fullName>
    </submittedName>
</protein>
<proteinExistence type="predicted"/>
<evidence type="ECO:0000313" key="3">
    <source>
        <dbReference type="Proteomes" id="UP000265520"/>
    </source>
</evidence>